<accession>A0A3N5BBA8</accession>
<dbReference type="RefSeq" id="WP_123808386.1">
    <property type="nucleotide sequence ID" value="NZ_RKRK01000005.1"/>
</dbReference>
<protein>
    <submittedName>
        <fullName evidence="2">Uncharacterized protein</fullName>
    </submittedName>
</protein>
<dbReference type="Proteomes" id="UP000277108">
    <property type="component" value="Unassembled WGS sequence"/>
</dbReference>
<evidence type="ECO:0000256" key="1">
    <source>
        <dbReference type="SAM" id="Phobius"/>
    </source>
</evidence>
<organism evidence="2 3">
    <name type="scientific">Abyssicoccus albus</name>
    <dbReference type="NCBI Taxonomy" id="1817405"/>
    <lineage>
        <taxon>Bacteria</taxon>
        <taxon>Bacillati</taxon>
        <taxon>Bacillota</taxon>
        <taxon>Bacilli</taxon>
        <taxon>Bacillales</taxon>
        <taxon>Abyssicoccaceae</taxon>
    </lineage>
</organism>
<evidence type="ECO:0000313" key="2">
    <source>
        <dbReference type="EMBL" id="RPF54804.1"/>
    </source>
</evidence>
<comment type="caution">
    <text evidence="2">The sequence shown here is derived from an EMBL/GenBank/DDBJ whole genome shotgun (WGS) entry which is preliminary data.</text>
</comment>
<gene>
    <name evidence="2" type="ORF">EDD62_1581</name>
</gene>
<feature type="transmembrane region" description="Helical" evidence="1">
    <location>
        <begin position="42"/>
        <end position="64"/>
    </location>
</feature>
<proteinExistence type="predicted"/>
<sequence length="81" mass="9776">MVQSKERKITKKHDMIIYMMIAILALVNFYSAYYFVVELGRVQWMGYISCLLGFILLYILYKLYKYNEQTNAKKLSDPYRK</sequence>
<name>A0A3N5BBA8_9BACL</name>
<evidence type="ECO:0000313" key="3">
    <source>
        <dbReference type="Proteomes" id="UP000277108"/>
    </source>
</evidence>
<keyword evidence="3" id="KW-1185">Reference proteome</keyword>
<keyword evidence="1" id="KW-0812">Transmembrane</keyword>
<dbReference type="AlphaFoldDB" id="A0A3N5BBA8"/>
<keyword evidence="1" id="KW-0472">Membrane</keyword>
<feature type="transmembrane region" description="Helical" evidence="1">
    <location>
        <begin position="15"/>
        <end position="36"/>
    </location>
</feature>
<keyword evidence="1" id="KW-1133">Transmembrane helix</keyword>
<dbReference type="EMBL" id="RKRK01000005">
    <property type="protein sequence ID" value="RPF54804.1"/>
    <property type="molecule type" value="Genomic_DNA"/>
</dbReference>
<reference evidence="2 3" key="1">
    <citation type="submission" date="2018-11" db="EMBL/GenBank/DDBJ databases">
        <title>Genomic Encyclopedia of Type Strains, Phase IV (KMG-IV): sequencing the most valuable type-strain genomes for metagenomic binning, comparative biology and taxonomic classification.</title>
        <authorList>
            <person name="Goeker M."/>
        </authorList>
    </citation>
    <scope>NUCLEOTIDE SEQUENCE [LARGE SCALE GENOMIC DNA]</scope>
    <source>
        <strain evidence="2 3">DSM 29158</strain>
    </source>
</reference>